<dbReference type="AlphaFoldDB" id="A0A0J1IKU0"/>
<accession>A0A0J1IKU0</accession>
<sequence>MNVKKMPQPNTGIKCVVNTCHYYGTGDHCHAEKIEVQSPNATTTTMTDCATFLPE</sequence>
<keyword evidence="3" id="KW-1185">Reference proteome</keyword>
<proteinExistence type="predicted"/>
<dbReference type="Pfam" id="PF07561">
    <property type="entry name" value="DUF1540"/>
    <property type="match status" value="1"/>
</dbReference>
<feature type="domain" description="DUF1540" evidence="1">
    <location>
        <begin position="13"/>
        <end position="52"/>
    </location>
</feature>
<dbReference type="Proteomes" id="UP000036356">
    <property type="component" value="Unassembled WGS sequence"/>
</dbReference>
<dbReference type="EMBL" id="LDZY01000009">
    <property type="protein sequence ID" value="KLU65326.1"/>
    <property type="molecule type" value="Genomic_DNA"/>
</dbReference>
<evidence type="ECO:0000259" key="1">
    <source>
        <dbReference type="Pfam" id="PF07561"/>
    </source>
</evidence>
<dbReference type="RefSeq" id="WP_083996164.1">
    <property type="nucleotide sequence ID" value="NZ_LDZY01000009.1"/>
</dbReference>
<gene>
    <name evidence="2" type="ORF">DEAC_c28780</name>
</gene>
<name>A0A0J1IKU0_9FIRM</name>
<protein>
    <recommendedName>
        <fullName evidence="1">DUF1540 domain-containing protein</fullName>
    </recommendedName>
</protein>
<dbReference type="InterPro" id="IPR011437">
    <property type="entry name" value="DUF1540"/>
</dbReference>
<organism evidence="2 3">
    <name type="scientific">Desulfosporosinus acididurans</name>
    <dbReference type="NCBI Taxonomy" id="476652"/>
    <lineage>
        <taxon>Bacteria</taxon>
        <taxon>Bacillati</taxon>
        <taxon>Bacillota</taxon>
        <taxon>Clostridia</taxon>
        <taxon>Eubacteriales</taxon>
        <taxon>Desulfitobacteriaceae</taxon>
        <taxon>Desulfosporosinus</taxon>
    </lineage>
</organism>
<evidence type="ECO:0000313" key="3">
    <source>
        <dbReference type="Proteomes" id="UP000036356"/>
    </source>
</evidence>
<evidence type="ECO:0000313" key="2">
    <source>
        <dbReference type="EMBL" id="KLU65326.1"/>
    </source>
</evidence>
<dbReference type="STRING" id="476652.DEAC_c28780"/>
<reference evidence="2 3" key="1">
    <citation type="submission" date="2015-06" db="EMBL/GenBank/DDBJ databases">
        <title>Draft genome of the moderately acidophilic sulfate reducer Candidatus Desulfosporosinus acididurans strain M1.</title>
        <authorList>
            <person name="Poehlein A."/>
            <person name="Petzsch P."/>
            <person name="Johnson B.D."/>
            <person name="Schloemann M."/>
            <person name="Daniel R."/>
            <person name="Muehling M."/>
        </authorList>
    </citation>
    <scope>NUCLEOTIDE SEQUENCE [LARGE SCALE GENOMIC DNA]</scope>
    <source>
        <strain evidence="2 3">M1</strain>
    </source>
</reference>
<comment type="caution">
    <text evidence="2">The sequence shown here is derived from an EMBL/GenBank/DDBJ whole genome shotgun (WGS) entry which is preliminary data.</text>
</comment>
<dbReference type="PATRIC" id="fig|476652.3.peg.3027"/>